<name>A0A6M3LMW6_9ZZZZ</name>
<protein>
    <submittedName>
        <fullName evidence="1">Uncharacterized protein</fullName>
    </submittedName>
</protein>
<accession>A0A6M3LMW6</accession>
<reference evidence="1" key="1">
    <citation type="submission" date="2020-03" db="EMBL/GenBank/DDBJ databases">
        <title>The deep terrestrial virosphere.</title>
        <authorList>
            <person name="Holmfeldt K."/>
            <person name="Nilsson E."/>
            <person name="Simone D."/>
            <person name="Lopez-Fernandez M."/>
            <person name="Wu X."/>
            <person name="de Brujin I."/>
            <person name="Lundin D."/>
            <person name="Andersson A."/>
            <person name="Bertilsson S."/>
            <person name="Dopson M."/>
        </authorList>
    </citation>
    <scope>NUCLEOTIDE SEQUENCE</scope>
    <source>
        <strain evidence="1">MM415B03693</strain>
    </source>
</reference>
<proteinExistence type="predicted"/>
<dbReference type="EMBL" id="MT143275">
    <property type="protein sequence ID" value="QJA94962.1"/>
    <property type="molecule type" value="Genomic_DNA"/>
</dbReference>
<evidence type="ECO:0000313" key="1">
    <source>
        <dbReference type="EMBL" id="QJA94962.1"/>
    </source>
</evidence>
<gene>
    <name evidence="1" type="ORF">MM415B03693_0008</name>
</gene>
<organism evidence="1">
    <name type="scientific">viral metagenome</name>
    <dbReference type="NCBI Taxonomy" id="1070528"/>
    <lineage>
        <taxon>unclassified sequences</taxon>
        <taxon>metagenomes</taxon>
        <taxon>organismal metagenomes</taxon>
    </lineage>
</organism>
<sequence length="50" mass="5563">MDCPVKARNHDCSVCVFGKEGLCDYPYIGAEKVVVNGDEIRYGRKTVGNR</sequence>
<dbReference type="AlphaFoldDB" id="A0A6M3LMW6"/>